<accession>A0A1G6MM20</accession>
<name>A0A1G6MM20_9BURK</name>
<sequence>MRILGPFKDYYDSAMAHGSDQSRVFVRVPESRELKLERDGSGTFDRYGQLAGMAGAFDLTRECVVLGVCAIVFCGRVYKALRVRREHGVDRVGRAEPVEPGQHRDTDDIEERVFYEGAGTREYLRGLLGDERMNKKRDSFLEYDNPLAKGTLNEGLERFFQRQGSDELMQWSVENRTAIAVLHVGGRFYKSLLEINPPLKGIQFYRLFGPVEAFQELDMFWGGVLAPESQPMVSIADKDRITQHGFNKRSFRKDPAKKRRAFLHRFAEGSYTTGADGPSGTRNTRRERCEGSESSALAVRNSQVIRASSFCVGSSGARSRRLLVSCRELAIGLRKLIA</sequence>
<dbReference type="Proteomes" id="UP000198908">
    <property type="component" value="Unassembled WGS sequence"/>
</dbReference>
<organism evidence="2 3">
    <name type="scientific">Paraburkholderia lycopersici</name>
    <dbReference type="NCBI Taxonomy" id="416944"/>
    <lineage>
        <taxon>Bacteria</taxon>
        <taxon>Pseudomonadati</taxon>
        <taxon>Pseudomonadota</taxon>
        <taxon>Betaproteobacteria</taxon>
        <taxon>Burkholderiales</taxon>
        <taxon>Burkholderiaceae</taxon>
        <taxon>Paraburkholderia</taxon>
    </lineage>
</organism>
<dbReference type="STRING" id="416944.SAMN05421548_1088"/>
<proteinExistence type="predicted"/>
<gene>
    <name evidence="2" type="ORF">SAMN05421548_1088</name>
</gene>
<reference evidence="3" key="1">
    <citation type="submission" date="2016-09" db="EMBL/GenBank/DDBJ databases">
        <authorList>
            <person name="Varghese N."/>
            <person name="Submissions S."/>
        </authorList>
    </citation>
    <scope>NUCLEOTIDE SEQUENCE [LARGE SCALE GENOMIC DNA]</scope>
    <source>
        <strain evidence="3">TNe-862</strain>
    </source>
</reference>
<evidence type="ECO:0000313" key="3">
    <source>
        <dbReference type="Proteomes" id="UP000198908"/>
    </source>
</evidence>
<dbReference type="AlphaFoldDB" id="A0A1G6MM20"/>
<evidence type="ECO:0000313" key="2">
    <source>
        <dbReference type="EMBL" id="SDC56277.1"/>
    </source>
</evidence>
<evidence type="ECO:0000256" key="1">
    <source>
        <dbReference type="SAM" id="MobiDB-lite"/>
    </source>
</evidence>
<dbReference type="RefSeq" id="WP_176929017.1">
    <property type="nucleotide sequence ID" value="NZ_FMYQ01000008.1"/>
</dbReference>
<protein>
    <submittedName>
        <fullName evidence="2">Uncharacterized protein</fullName>
    </submittedName>
</protein>
<dbReference type="EMBL" id="FMYQ01000008">
    <property type="protein sequence ID" value="SDC56277.1"/>
    <property type="molecule type" value="Genomic_DNA"/>
</dbReference>
<keyword evidence="3" id="KW-1185">Reference proteome</keyword>
<feature type="region of interest" description="Disordered" evidence="1">
    <location>
        <begin position="271"/>
        <end position="293"/>
    </location>
</feature>